<gene>
    <name evidence="1" type="ORF">QO012_001311</name>
</gene>
<protein>
    <recommendedName>
        <fullName evidence="3">Transposase</fullName>
    </recommendedName>
</protein>
<dbReference type="EMBL" id="JAUSVP010000003">
    <property type="protein sequence ID" value="MDQ0446820.1"/>
    <property type="molecule type" value="Genomic_DNA"/>
</dbReference>
<evidence type="ECO:0000313" key="1">
    <source>
        <dbReference type="EMBL" id="MDQ0446820.1"/>
    </source>
</evidence>
<reference evidence="1 2" key="1">
    <citation type="submission" date="2023-07" db="EMBL/GenBank/DDBJ databases">
        <title>Genomic Encyclopedia of Type Strains, Phase IV (KMG-IV): sequencing the most valuable type-strain genomes for metagenomic binning, comparative biology and taxonomic classification.</title>
        <authorList>
            <person name="Goeker M."/>
        </authorList>
    </citation>
    <scope>NUCLEOTIDE SEQUENCE [LARGE SCALE GENOMIC DNA]</scope>
    <source>
        <strain evidence="1 2">DSM 19013</strain>
    </source>
</reference>
<proteinExistence type="predicted"/>
<evidence type="ECO:0008006" key="3">
    <source>
        <dbReference type="Google" id="ProtNLM"/>
    </source>
</evidence>
<keyword evidence="2" id="KW-1185">Reference proteome</keyword>
<sequence length="39" mass="3980">MTADASARGIGAGEFRLAAVAQNLKQLAKLTPMPQPSPA</sequence>
<name>A0ABU0HWW8_9HYPH</name>
<comment type="caution">
    <text evidence="1">The sequence shown here is derived from an EMBL/GenBank/DDBJ whole genome shotgun (WGS) entry which is preliminary data.</text>
</comment>
<organism evidence="1 2">
    <name type="scientific">Methylobacterium aerolatum</name>
    <dbReference type="NCBI Taxonomy" id="418708"/>
    <lineage>
        <taxon>Bacteria</taxon>
        <taxon>Pseudomonadati</taxon>
        <taxon>Pseudomonadota</taxon>
        <taxon>Alphaproteobacteria</taxon>
        <taxon>Hyphomicrobiales</taxon>
        <taxon>Methylobacteriaceae</taxon>
        <taxon>Methylobacterium</taxon>
    </lineage>
</organism>
<evidence type="ECO:0000313" key="2">
    <source>
        <dbReference type="Proteomes" id="UP001231124"/>
    </source>
</evidence>
<dbReference type="Proteomes" id="UP001231124">
    <property type="component" value="Unassembled WGS sequence"/>
</dbReference>
<accession>A0ABU0HWW8</accession>